<gene>
    <name evidence="2" type="ORF">GCM10009102_15220</name>
</gene>
<protein>
    <submittedName>
        <fullName evidence="2">Uncharacterized protein</fullName>
    </submittedName>
</protein>
<comment type="caution">
    <text evidence="2">The sequence shown here is derived from an EMBL/GenBank/DDBJ whole genome shotgun (WGS) entry which is preliminary data.</text>
</comment>
<dbReference type="RefSeq" id="WP_166753096.1">
    <property type="nucleotide sequence ID" value="NZ_JAASQQ010000002.1"/>
</dbReference>
<evidence type="ECO:0000313" key="2">
    <source>
        <dbReference type="EMBL" id="GAA0666285.1"/>
    </source>
</evidence>
<sequence length="68" mass="7086">MEDDMNDRAAGGHGQRPQTKPGSVSLEDGQVMLDGPDGVAVAMTPEAALETGRRLIDVAERAGARRPG</sequence>
<evidence type="ECO:0000256" key="1">
    <source>
        <dbReference type="SAM" id="MobiDB-lite"/>
    </source>
</evidence>
<reference evidence="2 3" key="1">
    <citation type="journal article" date="2019" name="Int. J. Syst. Evol. Microbiol.">
        <title>The Global Catalogue of Microorganisms (GCM) 10K type strain sequencing project: providing services to taxonomists for standard genome sequencing and annotation.</title>
        <authorList>
            <consortium name="The Broad Institute Genomics Platform"/>
            <consortium name="The Broad Institute Genome Sequencing Center for Infectious Disease"/>
            <person name="Wu L."/>
            <person name="Ma J."/>
        </authorList>
    </citation>
    <scope>NUCLEOTIDE SEQUENCE [LARGE SCALE GENOMIC DNA]</scope>
    <source>
        <strain evidence="2 3">JCM 14603</strain>
    </source>
</reference>
<proteinExistence type="predicted"/>
<dbReference type="EMBL" id="BAAAES010000007">
    <property type="protein sequence ID" value="GAA0666285.1"/>
    <property type="molecule type" value="Genomic_DNA"/>
</dbReference>
<evidence type="ECO:0000313" key="3">
    <source>
        <dbReference type="Proteomes" id="UP001500238"/>
    </source>
</evidence>
<organism evidence="2 3">
    <name type="scientific">Sphingomonas insulae</name>
    <dbReference type="NCBI Taxonomy" id="424800"/>
    <lineage>
        <taxon>Bacteria</taxon>
        <taxon>Pseudomonadati</taxon>
        <taxon>Pseudomonadota</taxon>
        <taxon>Alphaproteobacteria</taxon>
        <taxon>Sphingomonadales</taxon>
        <taxon>Sphingomonadaceae</taxon>
        <taxon>Sphingomonas</taxon>
    </lineage>
</organism>
<feature type="region of interest" description="Disordered" evidence="1">
    <location>
        <begin position="1"/>
        <end position="36"/>
    </location>
</feature>
<name>A0ABN1HT63_9SPHN</name>
<accession>A0ABN1HT63</accession>
<dbReference type="Proteomes" id="UP001500238">
    <property type="component" value="Unassembled WGS sequence"/>
</dbReference>
<keyword evidence="3" id="KW-1185">Reference proteome</keyword>